<feature type="chain" id="PRO_5046063211" evidence="2">
    <location>
        <begin position="33"/>
        <end position="85"/>
    </location>
</feature>
<organism evidence="3 4">
    <name type="scientific">Deinococcus sedimenti</name>
    <dbReference type="NCBI Taxonomy" id="1867090"/>
    <lineage>
        <taxon>Bacteria</taxon>
        <taxon>Thermotogati</taxon>
        <taxon>Deinococcota</taxon>
        <taxon>Deinococci</taxon>
        <taxon>Deinococcales</taxon>
        <taxon>Deinococcaceae</taxon>
        <taxon>Deinococcus</taxon>
    </lineage>
</organism>
<evidence type="ECO:0000256" key="2">
    <source>
        <dbReference type="SAM" id="SignalP"/>
    </source>
</evidence>
<name>A0ABQ2S881_9DEIO</name>
<dbReference type="Proteomes" id="UP000644548">
    <property type="component" value="Unassembled WGS sequence"/>
</dbReference>
<accession>A0ABQ2S881</accession>
<keyword evidence="2" id="KW-0732">Signal</keyword>
<feature type="transmembrane region" description="Helical" evidence="1">
    <location>
        <begin position="42"/>
        <end position="60"/>
    </location>
</feature>
<protein>
    <submittedName>
        <fullName evidence="3">Uncharacterized protein</fullName>
    </submittedName>
</protein>
<keyword evidence="4" id="KW-1185">Reference proteome</keyword>
<gene>
    <name evidence="3" type="ORF">GCM10008960_30770</name>
</gene>
<evidence type="ECO:0000313" key="4">
    <source>
        <dbReference type="Proteomes" id="UP000644548"/>
    </source>
</evidence>
<feature type="signal peptide" evidence="2">
    <location>
        <begin position="1"/>
        <end position="32"/>
    </location>
</feature>
<sequence length="85" mass="9483">MAGYTDGMFGRRVPPHLVFAFSLLLAALCAWAAFAALTSNRVVWGVLAAVFAVWFTVDAFRSYGWAQAKKREEAEKRAHNHPDLK</sequence>
<comment type="caution">
    <text evidence="3">The sequence shown here is derived from an EMBL/GenBank/DDBJ whole genome shotgun (WGS) entry which is preliminary data.</text>
</comment>
<evidence type="ECO:0000313" key="3">
    <source>
        <dbReference type="EMBL" id="GGS01952.1"/>
    </source>
</evidence>
<dbReference type="EMBL" id="BMQN01000010">
    <property type="protein sequence ID" value="GGS01952.1"/>
    <property type="molecule type" value="Genomic_DNA"/>
</dbReference>
<keyword evidence="1" id="KW-0812">Transmembrane</keyword>
<reference evidence="4" key="1">
    <citation type="journal article" date="2019" name="Int. J. Syst. Evol. Microbiol.">
        <title>The Global Catalogue of Microorganisms (GCM) 10K type strain sequencing project: providing services to taxonomists for standard genome sequencing and annotation.</title>
        <authorList>
            <consortium name="The Broad Institute Genomics Platform"/>
            <consortium name="The Broad Institute Genome Sequencing Center for Infectious Disease"/>
            <person name="Wu L."/>
            <person name="Ma J."/>
        </authorList>
    </citation>
    <scope>NUCLEOTIDE SEQUENCE [LARGE SCALE GENOMIC DNA]</scope>
    <source>
        <strain evidence="4">JCM 31405</strain>
    </source>
</reference>
<proteinExistence type="predicted"/>
<evidence type="ECO:0000256" key="1">
    <source>
        <dbReference type="SAM" id="Phobius"/>
    </source>
</evidence>
<keyword evidence="1" id="KW-1133">Transmembrane helix</keyword>
<keyword evidence="1" id="KW-0472">Membrane</keyword>